<evidence type="ECO:0000313" key="2">
    <source>
        <dbReference type="EMBL" id="RSL42173.1"/>
    </source>
</evidence>
<comment type="caution">
    <text evidence="2">The sequence shown here is derived from an EMBL/GenBank/DDBJ whole genome shotgun (WGS) entry which is preliminary data.</text>
</comment>
<evidence type="ECO:0000313" key="3">
    <source>
        <dbReference type="Proteomes" id="UP000287972"/>
    </source>
</evidence>
<feature type="region of interest" description="Disordered" evidence="1">
    <location>
        <begin position="474"/>
        <end position="501"/>
    </location>
</feature>
<accession>A0A428NMZ8</accession>
<dbReference type="Proteomes" id="UP000287972">
    <property type="component" value="Unassembled WGS sequence"/>
</dbReference>
<protein>
    <recommendedName>
        <fullName evidence="4">TauD/TfdA-like domain-containing protein</fullName>
    </recommendedName>
</protein>
<dbReference type="EMBL" id="NKCL01001193">
    <property type="protein sequence ID" value="RSL42173.1"/>
    <property type="molecule type" value="Genomic_DNA"/>
</dbReference>
<feature type="compositionally biased region" description="Low complexity" evidence="1">
    <location>
        <begin position="115"/>
        <end position="126"/>
    </location>
</feature>
<feature type="compositionally biased region" description="Polar residues" evidence="1">
    <location>
        <begin position="26"/>
        <end position="37"/>
    </location>
</feature>
<organism evidence="2 3">
    <name type="scientific">Fusarium floridanum</name>
    <dbReference type="NCBI Taxonomy" id="1325733"/>
    <lineage>
        <taxon>Eukaryota</taxon>
        <taxon>Fungi</taxon>
        <taxon>Dikarya</taxon>
        <taxon>Ascomycota</taxon>
        <taxon>Pezizomycotina</taxon>
        <taxon>Sordariomycetes</taxon>
        <taxon>Hypocreomycetidae</taxon>
        <taxon>Hypocreales</taxon>
        <taxon>Nectriaceae</taxon>
        <taxon>Fusarium</taxon>
        <taxon>Fusarium solani species complex</taxon>
    </lineage>
</organism>
<keyword evidence="3" id="KW-1185">Reference proteome</keyword>
<dbReference type="InterPro" id="IPR007817">
    <property type="entry name" value="Isocyanide_synthase_DIT1"/>
</dbReference>
<dbReference type="PANTHER" id="PTHR37285:SF5">
    <property type="entry name" value="SPORE WALL MATURATION PROTEIN DIT1"/>
    <property type="match status" value="1"/>
</dbReference>
<feature type="compositionally biased region" description="Basic and acidic residues" evidence="1">
    <location>
        <begin position="483"/>
        <end position="492"/>
    </location>
</feature>
<proteinExistence type="predicted"/>
<dbReference type="PANTHER" id="PTHR37285">
    <property type="entry name" value="SPORE WALL MATURATION PROTEIN DIT1"/>
    <property type="match status" value="1"/>
</dbReference>
<evidence type="ECO:0000256" key="1">
    <source>
        <dbReference type="SAM" id="MobiDB-lite"/>
    </source>
</evidence>
<evidence type="ECO:0008006" key="4">
    <source>
        <dbReference type="Google" id="ProtNLM"/>
    </source>
</evidence>
<dbReference type="Pfam" id="PF05141">
    <property type="entry name" value="DIT1_PvcA"/>
    <property type="match status" value="1"/>
</dbReference>
<feature type="region of interest" description="Disordered" evidence="1">
    <location>
        <begin position="24"/>
        <end position="62"/>
    </location>
</feature>
<name>A0A428NMZ8_9HYPO</name>
<sequence>MSTDIDHQNPSQVLYKHVYTRVTDDTAGTPSRQTPLVPQTVEKLETAQDEGEPSRTTQTTTDETKAMVHTVVLVKPEPAANTTGVSPNAASVSESDVLKLQTPAVAMAASDVSLDDTLSTRSSSSSIPTEMTGPPTTDDNMEGPSETKVLETSNRILDVILEYSLNKFDSTAELHNAGRPKFLAVISRFVRARQKVAMCLPAFPFKSANKVEKVLGALPDKAEELALGRLNTMCASIGQYYEPGAELTIISDGLVYNDLLGISDQETWRYGSALRAMAERMAFSHLAFSRLQDLVAVKNLPDDLVELTYVANATNFRRTLFNVHGRDGDIDIDHEISTNPDTLMTYKGYSRFLKSDLQYIFGSSKGGVRYRKDVKYLAKQMLIRGYAFAGAVKARFPNHLRLSIHQSTGEHKISISLLNTKTGFTTPWHCSVALMADGEWLSALMSDFKADRLLELVEEDGRPSYFREVPRQRPYLNGNKRSPIVDEKERPVGCRTTTRPS</sequence>
<reference evidence="2 3" key="1">
    <citation type="submission" date="2017-06" db="EMBL/GenBank/DDBJ databases">
        <title>Comparative genomic analysis of Ambrosia Fusariam Clade fungi.</title>
        <authorList>
            <person name="Stajich J.E."/>
            <person name="Carrillo J."/>
            <person name="Kijimoto T."/>
            <person name="Eskalen A."/>
            <person name="O'Donnell K."/>
            <person name="Kasson M."/>
        </authorList>
    </citation>
    <scope>NUCLEOTIDE SEQUENCE [LARGE SCALE GENOMIC DNA]</scope>
    <source>
        <strain evidence="2 3">NRRL62606</strain>
    </source>
</reference>
<feature type="region of interest" description="Disordered" evidence="1">
    <location>
        <begin position="115"/>
        <end position="147"/>
    </location>
</feature>
<dbReference type="AlphaFoldDB" id="A0A428NMZ8"/>
<gene>
    <name evidence="2" type="ORF">CEP51_016506</name>
</gene>